<dbReference type="Proteomes" id="UP001281147">
    <property type="component" value="Unassembled WGS sequence"/>
</dbReference>
<organism evidence="1 2">
    <name type="scientific">Vermiconidia calcicola</name>
    <dbReference type="NCBI Taxonomy" id="1690605"/>
    <lineage>
        <taxon>Eukaryota</taxon>
        <taxon>Fungi</taxon>
        <taxon>Dikarya</taxon>
        <taxon>Ascomycota</taxon>
        <taxon>Pezizomycotina</taxon>
        <taxon>Dothideomycetes</taxon>
        <taxon>Dothideomycetidae</taxon>
        <taxon>Mycosphaerellales</taxon>
        <taxon>Extremaceae</taxon>
        <taxon>Vermiconidia</taxon>
    </lineage>
</organism>
<reference evidence="1" key="1">
    <citation type="submission" date="2023-07" db="EMBL/GenBank/DDBJ databases">
        <title>Black Yeasts Isolated from many extreme environments.</title>
        <authorList>
            <person name="Coleine C."/>
            <person name="Stajich J.E."/>
            <person name="Selbmann L."/>
        </authorList>
    </citation>
    <scope>NUCLEOTIDE SEQUENCE</scope>
    <source>
        <strain evidence="1">CCFEE 5714</strain>
    </source>
</reference>
<keyword evidence="2" id="KW-1185">Reference proteome</keyword>
<dbReference type="EMBL" id="JAUTXU010000098">
    <property type="protein sequence ID" value="KAK3708809.1"/>
    <property type="molecule type" value="Genomic_DNA"/>
</dbReference>
<name>A0ACC3N3R3_9PEZI</name>
<gene>
    <name evidence="1" type="ORF">LTR37_011330</name>
</gene>
<accession>A0ACC3N3R3</accession>
<evidence type="ECO:0000313" key="1">
    <source>
        <dbReference type="EMBL" id="KAK3708809.1"/>
    </source>
</evidence>
<evidence type="ECO:0000313" key="2">
    <source>
        <dbReference type="Proteomes" id="UP001281147"/>
    </source>
</evidence>
<sequence>MPLIQLPPEVLLRVMEEIDDVFTLRALALSCHSVRNIIFKHERTLCRRVLKNLVAGLGAKDVAVAWEARQQLSAMPARTGWSAPAQEQFLERHHAITDEQSVADMTMCKALSIARLYDAMRYFACDCAEGGLRNWYERHPSHLSQEPGASELEIIRIQRALCRFELYSCLFTGLDSQSSDYGEQYDERERSVFWDRFAPWENEQVTCVYDYFYRRLTDMLEELATLDADWAVHLSILGGVNDNVVQLWLARGLSGLHSFFTATIDSRRIYLTNSPPKSNFKPTFLSDGLRIATNPSIDTPLSDMTPDEQGKVIKPASKDDGDSGPERILRWAHQTESPADAPDQGFVLSERQMGLRECGYVFWDCARIDRWGLLQRPSQGDFSTADKRTEREYESRDGLRELAETLAEQGKTKSQWVV</sequence>
<comment type="caution">
    <text evidence="1">The sequence shown here is derived from an EMBL/GenBank/DDBJ whole genome shotgun (WGS) entry which is preliminary data.</text>
</comment>
<proteinExistence type="predicted"/>
<protein>
    <submittedName>
        <fullName evidence="1">Uncharacterized protein</fullName>
    </submittedName>
</protein>